<evidence type="ECO:0000256" key="1">
    <source>
        <dbReference type="SAM" id="MobiDB-lite"/>
    </source>
</evidence>
<dbReference type="RefSeq" id="WP_267645316.1">
    <property type="nucleotide sequence ID" value="NZ_JANHGR010000001.1"/>
</dbReference>
<organism evidence="2 3">
    <name type="scientific">Halolamina litorea</name>
    <dbReference type="NCBI Taxonomy" id="1515593"/>
    <lineage>
        <taxon>Archaea</taxon>
        <taxon>Methanobacteriati</taxon>
        <taxon>Methanobacteriota</taxon>
        <taxon>Stenosarchaea group</taxon>
        <taxon>Halobacteria</taxon>
        <taxon>Halobacteriales</taxon>
        <taxon>Haloferacaceae</taxon>
    </lineage>
</organism>
<reference evidence="2 3" key="1">
    <citation type="journal article" date="2019" name="Int. J. Syst. Evol. Microbiol.">
        <title>The Global Catalogue of Microorganisms (GCM) 10K type strain sequencing project: providing services to taxonomists for standard genome sequencing and annotation.</title>
        <authorList>
            <consortium name="The Broad Institute Genomics Platform"/>
            <consortium name="The Broad Institute Genome Sequencing Center for Infectious Disease"/>
            <person name="Wu L."/>
            <person name="Ma J."/>
        </authorList>
    </citation>
    <scope>NUCLEOTIDE SEQUENCE [LARGE SCALE GENOMIC DNA]</scope>
    <source>
        <strain evidence="2 3">CGMCC 1.12859</strain>
    </source>
</reference>
<comment type="caution">
    <text evidence="2">The sequence shown here is derived from an EMBL/GenBank/DDBJ whole genome shotgun (WGS) entry which is preliminary data.</text>
</comment>
<protein>
    <recommendedName>
        <fullName evidence="4">Histidine kinase-, DNA gyrase B-, and HSP90-like ATPase</fullName>
    </recommendedName>
</protein>
<name>A0ABD6BMI5_9EURY</name>
<accession>A0ABD6BMI5</accession>
<keyword evidence="3" id="KW-1185">Reference proteome</keyword>
<dbReference type="EMBL" id="JBHUCZ010000001">
    <property type="protein sequence ID" value="MFD1566065.1"/>
    <property type="molecule type" value="Genomic_DNA"/>
</dbReference>
<proteinExistence type="predicted"/>
<dbReference type="Proteomes" id="UP001597139">
    <property type="component" value="Unassembled WGS sequence"/>
</dbReference>
<evidence type="ECO:0000313" key="2">
    <source>
        <dbReference type="EMBL" id="MFD1566065.1"/>
    </source>
</evidence>
<sequence>MPVEVTFRLIELSGDELREFLDAIRWGTELRERIGAVAESDRGRGFKQFREQLESDDPSLRLLVVEDRNTTGLTGDWDEDSNYAALVRDELYSQKQDETAGGSYGLGKSVLWTFSGASTVVFNSFLSEPSERGERQRLIARTKLPTHSLSGDETEYQGAGWLCTIDDSEEDPKPQSLWGSTAESLAERLGVGRPATPGTSAMVVGFRDPARDHTPSLDRLGRELVDAAAKYFWPAMYRDDLVVKVQVGSETTEVDVDDHSAVQPFVDAYANRYNGETQLETPGDVAGRDIKVNLPKNDDGTETESGPVRLAARLASPVDDPTLRNHVAMFRGAGMVVKYYDQSRVSFGDRNFFGVLAAGTARSTGAPRTSDEEIDRFLRFAEPPEHDDWRSTENLKQQYKQGYRKAIVNLEADIREELRNLVSRSGRGERDLPENVLKKFPIHGQGRQSSSPASARSFELDGTAFFERDRWRFSGSVEPEADDHSGWTAEISLTGVGEDGTKYRQVPVASVDIDVEGVDIVEEDGAMVLRASPSVGRVEFRGESRPIGHVDFFDGSVGETRLEIDAEVRLGGDD</sequence>
<feature type="region of interest" description="Disordered" evidence="1">
    <location>
        <begin position="433"/>
        <end position="456"/>
    </location>
</feature>
<evidence type="ECO:0008006" key="4">
    <source>
        <dbReference type="Google" id="ProtNLM"/>
    </source>
</evidence>
<evidence type="ECO:0000313" key="3">
    <source>
        <dbReference type="Proteomes" id="UP001597139"/>
    </source>
</evidence>
<dbReference type="AlphaFoldDB" id="A0ABD6BMI5"/>
<gene>
    <name evidence="2" type="ORF">ACFSAU_01020</name>
</gene>